<dbReference type="Gene3D" id="1.25.40.10">
    <property type="entry name" value="Tetratricopeptide repeat domain"/>
    <property type="match status" value="1"/>
</dbReference>
<dbReference type="PROSITE" id="PS50280">
    <property type="entry name" value="SET"/>
    <property type="match status" value="1"/>
</dbReference>
<dbReference type="PANTHER" id="PTHR47643">
    <property type="entry name" value="TPR DOMAIN PROTEIN (AFU_ORTHOLOGUE AFUA_5G12710)"/>
    <property type="match status" value="1"/>
</dbReference>
<evidence type="ECO:0000259" key="2">
    <source>
        <dbReference type="PROSITE" id="PS50280"/>
    </source>
</evidence>
<dbReference type="InterPro" id="IPR046341">
    <property type="entry name" value="SET_dom_sf"/>
</dbReference>
<feature type="repeat" description="TPR" evidence="1">
    <location>
        <begin position="202"/>
        <end position="235"/>
    </location>
</feature>
<dbReference type="Gene3D" id="2.170.270.10">
    <property type="entry name" value="SET domain"/>
    <property type="match status" value="1"/>
</dbReference>
<dbReference type="Pfam" id="PF00856">
    <property type="entry name" value="SET"/>
    <property type="match status" value="1"/>
</dbReference>
<dbReference type="AlphaFoldDB" id="A0A1E1JY06"/>
<evidence type="ECO:0000256" key="1">
    <source>
        <dbReference type="PROSITE-ProRule" id="PRU00339"/>
    </source>
</evidence>
<dbReference type="PROSITE" id="PS50005">
    <property type="entry name" value="TPR"/>
    <property type="match status" value="1"/>
</dbReference>
<protein>
    <submittedName>
        <fullName evidence="3">Related to TPR domain protein</fullName>
    </submittedName>
</protein>
<dbReference type="PANTHER" id="PTHR47643:SF2">
    <property type="entry name" value="TPR DOMAIN PROTEIN (AFU_ORTHOLOGUE AFUA_5G12710)"/>
    <property type="match status" value="1"/>
</dbReference>
<evidence type="ECO:0000313" key="3">
    <source>
        <dbReference type="EMBL" id="CZS90602.1"/>
    </source>
</evidence>
<dbReference type="CDD" id="cd20071">
    <property type="entry name" value="SET_SMYD"/>
    <property type="match status" value="1"/>
</dbReference>
<dbReference type="OrthoDB" id="438641at2759"/>
<dbReference type="SMART" id="SM00317">
    <property type="entry name" value="SET"/>
    <property type="match status" value="1"/>
</dbReference>
<reference evidence="4" key="1">
    <citation type="submission" date="2016-03" db="EMBL/GenBank/DDBJ databases">
        <authorList>
            <person name="Guldener U."/>
        </authorList>
    </citation>
    <scope>NUCLEOTIDE SEQUENCE [LARGE SCALE GENOMIC DNA]</scope>
    <source>
        <strain evidence="4">04CH-RAC-A.6.1</strain>
    </source>
</reference>
<dbReference type="SUPFAM" id="SSF82199">
    <property type="entry name" value="SET domain"/>
    <property type="match status" value="1"/>
</dbReference>
<proteinExistence type="predicted"/>
<keyword evidence="4" id="KW-1185">Reference proteome</keyword>
<dbReference type="EMBL" id="FJUX01000005">
    <property type="protein sequence ID" value="CZS90602.1"/>
    <property type="molecule type" value="Genomic_DNA"/>
</dbReference>
<gene>
    <name evidence="3" type="ORF">RAG0_01627</name>
</gene>
<dbReference type="Proteomes" id="UP000178912">
    <property type="component" value="Unassembled WGS sequence"/>
</dbReference>
<accession>A0A1E1JY06</accession>
<dbReference type="InterPro" id="IPR019734">
    <property type="entry name" value="TPR_rpt"/>
</dbReference>
<dbReference type="InterPro" id="IPR001214">
    <property type="entry name" value="SET_dom"/>
</dbReference>
<sequence length="759" mass="84674">MDLQDVSHDERYATILETYKSRLEAARAREGEVPNDRPARSELEREHMAQYESEVGKPGAKGMRAAVVGESYLPSVSPLLELKKTMISNLALETHHRGFYLILRFFVQPIRVMSIISLVEDEAGDALTFSLYQQECKDLKTAGDILKKGSVILLKEPYFKCVGDGGYGIRVDHPTDIIWLANDDPRIPSAWKMCEKDNMKSVEEWKQEGNIHVNEGRFREAIQSYTAALASSPPADEAETIHNNRALAYLRLKMYDSALQETIFVDDLQARSEKALYRGALALYSLGRYCEALEALQVLTGKFPTSKSGASELLRVQARISEQDRGAYNFKKMHKASRLRPPNIDCATHIGPVKVKNIPGKDRGLVTSRGVKAGDLLMCEKAFAYAHADQSTDPEDKMATDTGLLVNVNTKRVTIGTHVSQLAGIYQNLANNPSVAPEFLDLYSGSYARTNESSLDGAAIVDSFLIEKIVSLNAFGSPVNSKDINVTSAMLSKNHNELFDASGVWIKAAYINHSCMKNCARTFIGDMMIVRATKDMPANTELGWCYSDPMDQEKMQQLLSESWGFTCNCERCQDYNKIPKELKAERKNLMLRMKNNDPAKIASEMEKTYLSPARDIPRLEVSQIYLTLSYLHKQNSNLIDAGIYALKALDALGFVITGVNKQTCKSSGKGGLMVKQWGYAAEQLAECWETLLTVWSLISPDLTEKAREYWKLAYIMVRAGDGDSFEQSYRLKISKAPNPTGGFANGTLADKLENLKIAR</sequence>
<dbReference type="SUPFAM" id="SSF48452">
    <property type="entry name" value="TPR-like"/>
    <property type="match status" value="1"/>
</dbReference>
<dbReference type="InterPro" id="IPR053209">
    <property type="entry name" value="Gramillin-biosynth_MTr"/>
</dbReference>
<feature type="domain" description="SET" evidence="2">
    <location>
        <begin position="351"/>
        <end position="547"/>
    </location>
</feature>
<evidence type="ECO:0000313" key="4">
    <source>
        <dbReference type="Proteomes" id="UP000178912"/>
    </source>
</evidence>
<dbReference type="InterPro" id="IPR011990">
    <property type="entry name" value="TPR-like_helical_dom_sf"/>
</dbReference>
<name>A0A1E1JY06_9HELO</name>
<organism evidence="3 4">
    <name type="scientific">Rhynchosporium agropyri</name>
    <dbReference type="NCBI Taxonomy" id="914238"/>
    <lineage>
        <taxon>Eukaryota</taxon>
        <taxon>Fungi</taxon>
        <taxon>Dikarya</taxon>
        <taxon>Ascomycota</taxon>
        <taxon>Pezizomycotina</taxon>
        <taxon>Leotiomycetes</taxon>
        <taxon>Helotiales</taxon>
        <taxon>Ploettnerulaceae</taxon>
        <taxon>Rhynchosporium</taxon>
    </lineage>
</organism>
<keyword evidence="1" id="KW-0802">TPR repeat</keyword>
<dbReference type="Pfam" id="PF13432">
    <property type="entry name" value="TPR_16"/>
    <property type="match status" value="1"/>
</dbReference>